<evidence type="ECO:0000313" key="2">
    <source>
        <dbReference type="Proteomes" id="UP001152795"/>
    </source>
</evidence>
<gene>
    <name evidence="1" type="ORF">PACLA_8A073704</name>
</gene>
<name>A0A6S7GD11_PARCT</name>
<evidence type="ECO:0000313" key="1">
    <source>
        <dbReference type="EMBL" id="CAB3987162.1"/>
    </source>
</evidence>
<protein>
    <submittedName>
        <fullName evidence="1">Uncharacterized protein</fullName>
    </submittedName>
</protein>
<comment type="caution">
    <text evidence="1">The sequence shown here is derived from an EMBL/GenBank/DDBJ whole genome shotgun (WGS) entry which is preliminary data.</text>
</comment>
<dbReference type="Proteomes" id="UP001152795">
    <property type="component" value="Unassembled WGS sequence"/>
</dbReference>
<reference evidence="1" key="1">
    <citation type="submission" date="2020-04" db="EMBL/GenBank/DDBJ databases">
        <authorList>
            <person name="Alioto T."/>
            <person name="Alioto T."/>
            <person name="Gomez Garrido J."/>
        </authorList>
    </citation>
    <scope>NUCLEOTIDE SEQUENCE</scope>
    <source>
        <strain evidence="1">A484AB</strain>
    </source>
</reference>
<sequence length="188" mass="20859">MGAICSTICKKSHYHEVPYVPVCDLGINDGDIRRLWSYNSTTAGGKYVFVTNNPVPEGGSAYVVEATGEAQGTTLPLTAITFNLAQPIPKRFEMRFKKDNTWYAVNGSEYDLIASEITDTSFEVMELWSPNRPYYVLRSNKKVGDDDLFLSSDGAGKMQLKVWNNPVPGPPNTTSEVDPALLFRVVRP</sequence>
<dbReference type="AlphaFoldDB" id="A0A6S7GD11"/>
<organism evidence="1 2">
    <name type="scientific">Paramuricea clavata</name>
    <name type="common">Red gorgonian</name>
    <name type="synonym">Violescent sea-whip</name>
    <dbReference type="NCBI Taxonomy" id="317549"/>
    <lineage>
        <taxon>Eukaryota</taxon>
        <taxon>Metazoa</taxon>
        <taxon>Cnidaria</taxon>
        <taxon>Anthozoa</taxon>
        <taxon>Octocorallia</taxon>
        <taxon>Malacalcyonacea</taxon>
        <taxon>Plexauridae</taxon>
        <taxon>Paramuricea</taxon>
    </lineage>
</organism>
<keyword evidence="2" id="KW-1185">Reference proteome</keyword>
<accession>A0A6S7GD11</accession>
<dbReference type="EMBL" id="CACRXK020001128">
    <property type="protein sequence ID" value="CAB3987162.1"/>
    <property type="molecule type" value="Genomic_DNA"/>
</dbReference>
<proteinExistence type="predicted"/>
<dbReference type="OrthoDB" id="10434349at2759"/>